<gene>
    <name evidence="1" type="ORF">BJ138DRAFT_1169901</name>
</gene>
<organism evidence="1 2">
    <name type="scientific">Hygrophoropsis aurantiaca</name>
    <dbReference type="NCBI Taxonomy" id="72124"/>
    <lineage>
        <taxon>Eukaryota</taxon>
        <taxon>Fungi</taxon>
        <taxon>Dikarya</taxon>
        <taxon>Basidiomycota</taxon>
        <taxon>Agaricomycotina</taxon>
        <taxon>Agaricomycetes</taxon>
        <taxon>Agaricomycetidae</taxon>
        <taxon>Boletales</taxon>
        <taxon>Coniophorineae</taxon>
        <taxon>Hygrophoropsidaceae</taxon>
        <taxon>Hygrophoropsis</taxon>
    </lineage>
</organism>
<evidence type="ECO:0000313" key="1">
    <source>
        <dbReference type="EMBL" id="KAH7915429.1"/>
    </source>
</evidence>
<dbReference type="Proteomes" id="UP000790377">
    <property type="component" value="Unassembled WGS sequence"/>
</dbReference>
<evidence type="ECO:0000313" key="2">
    <source>
        <dbReference type="Proteomes" id="UP000790377"/>
    </source>
</evidence>
<reference evidence="1" key="1">
    <citation type="journal article" date="2021" name="New Phytol.">
        <title>Evolutionary innovations through gain and loss of genes in the ectomycorrhizal Boletales.</title>
        <authorList>
            <person name="Wu G."/>
            <person name="Miyauchi S."/>
            <person name="Morin E."/>
            <person name="Kuo A."/>
            <person name="Drula E."/>
            <person name="Varga T."/>
            <person name="Kohler A."/>
            <person name="Feng B."/>
            <person name="Cao Y."/>
            <person name="Lipzen A."/>
            <person name="Daum C."/>
            <person name="Hundley H."/>
            <person name="Pangilinan J."/>
            <person name="Johnson J."/>
            <person name="Barry K."/>
            <person name="LaButti K."/>
            <person name="Ng V."/>
            <person name="Ahrendt S."/>
            <person name="Min B."/>
            <person name="Choi I.G."/>
            <person name="Park H."/>
            <person name="Plett J.M."/>
            <person name="Magnuson J."/>
            <person name="Spatafora J.W."/>
            <person name="Nagy L.G."/>
            <person name="Henrissat B."/>
            <person name="Grigoriev I.V."/>
            <person name="Yang Z.L."/>
            <person name="Xu J."/>
            <person name="Martin F.M."/>
        </authorList>
    </citation>
    <scope>NUCLEOTIDE SEQUENCE</scope>
    <source>
        <strain evidence="1">ATCC 28755</strain>
    </source>
</reference>
<name>A0ACB8APY6_9AGAM</name>
<sequence length="272" mass="29591">MSTPESERDAQLLAIGHQCSEQSCLLVDFLPFKCQHCSQRFCGEHFTVAAHNCSKYDESKHNRVAPSCPLCNTPVAIPPGQDPNIRMERHINTECSVMTGKLGKTRSTPVCARGKCGKVLFAPIGCDKCKQQYCPQHRFPKDHSCVSLSTAATSTTSTTRAPPSSLFARSIPKSISKAQTPATTTTKAPPAPSAVQPASRSGTSTNSSQLNGINIFSKTDRRAKAERESRRKAMMERAKKGLLTEEEKLMLAAEEAERARASTTEKDSCAVM</sequence>
<comment type="caution">
    <text evidence="1">The sequence shown here is derived from an EMBL/GenBank/DDBJ whole genome shotgun (WGS) entry which is preliminary data.</text>
</comment>
<accession>A0ACB8APY6</accession>
<proteinExistence type="predicted"/>
<protein>
    <submittedName>
        <fullName evidence="1">Uncharacterized protein</fullName>
    </submittedName>
</protein>
<keyword evidence="2" id="KW-1185">Reference proteome</keyword>
<dbReference type="EMBL" id="MU267600">
    <property type="protein sequence ID" value="KAH7915429.1"/>
    <property type="molecule type" value="Genomic_DNA"/>
</dbReference>